<dbReference type="Proteomes" id="UP001160148">
    <property type="component" value="Unassembled WGS sequence"/>
</dbReference>
<evidence type="ECO:0000313" key="1">
    <source>
        <dbReference type="EMBL" id="CAI6358505.1"/>
    </source>
</evidence>
<proteinExistence type="predicted"/>
<gene>
    <name evidence="1" type="ORF">MEUPH1_LOCUS14013</name>
</gene>
<comment type="caution">
    <text evidence="1">The sequence shown here is derived from an EMBL/GenBank/DDBJ whole genome shotgun (WGS) entry which is preliminary data.</text>
</comment>
<protein>
    <submittedName>
        <fullName evidence="1">Uncharacterized protein</fullName>
    </submittedName>
</protein>
<organism evidence="1 2">
    <name type="scientific">Macrosiphum euphorbiae</name>
    <name type="common">potato aphid</name>
    <dbReference type="NCBI Taxonomy" id="13131"/>
    <lineage>
        <taxon>Eukaryota</taxon>
        <taxon>Metazoa</taxon>
        <taxon>Ecdysozoa</taxon>
        <taxon>Arthropoda</taxon>
        <taxon>Hexapoda</taxon>
        <taxon>Insecta</taxon>
        <taxon>Pterygota</taxon>
        <taxon>Neoptera</taxon>
        <taxon>Paraneoptera</taxon>
        <taxon>Hemiptera</taxon>
        <taxon>Sternorrhyncha</taxon>
        <taxon>Aphidomorpha</taxon>
        <taxon>Aphidoidea</taxon>
        <taxon>Aphididae</taxon>
        <taxon>Macrosiphini</taxon>
        <taxon>Macrosiphum</taxon>
    </lineage>
</organism>
<sequence length="67" mass="7821">MEKVNRLAWDVTRLRPIPPLQFYHNINEKNICVAKRSERTFEDDGKVLRVFEAFCSNTKSRHASSGI</sequence>
<evidence type="ECO:0000313" key="2">
    <source>
        <dbReference type="Proteomes" id="UP001160148"/>
    </source>
</evidence>
<dbReference type="EMBL" id="CARXXK010000002">
    <property type="protein sequence ID" value="CAI6358505.1"/>
    <property type="molecule type" value="Genomic_DNA"/>
</dbReference>
<name>A0AAV0WRB6_9HEMI</name>
<reference evidence="1 2" key="1">
    <citation type="submission" date="2023-01" db="EMBL/GenBank/DDBJ databases">
        <authorList>
            <person name="Whitehead M."/>
        </authorList>
    </citation>
    <scope>NUCLEOTIDE SEQUENCE [LARGE SCALE GENOMIC DNA]</scope>
</reference>
<accession>A0AAV0WRB6</accession>
<keyword evidence="2" id="KW-1185">Reference proteome</keyword>
<dbReference type="AlphaFoldDB" id="A0AAV0WRB6"/>